<dbReference type="AlphaFoldDB" id="A0A8J4H439"/>
<sequence length="666" mass="73044">MKTVTRCMAPIYANAGDPGAPNEMSPIHASAFGLKIVEAPIVLDYLKETSAIVQNVHAPQSSLFNDWWDTLRKEDYVNMLVRRHKSLKGLAEKLQADKRLPWPDISTYKGVSPARLAYGDVIGRKRQTGERSEFYDIKPNSKPGIRAAEQKVQRLLDSYRRHGLAGIYKPGEFYPQGRKKKIYVSDKFQAIFLYLIHILLPKLNVEFLDMYIHVERRFAGCLLYEICVTFRRPEQDWKEVDDWEVAAFCIRNFLRAHTIGETAEVRKQAMAYADQLAPVGSDIGDYRPRGTLKGLDLKKVPLLQVRAESISSELEGKASVAGIRDVMYSRLMGKPGDRYFLCCDETYYQQSIQLPALVKVQSQINLLKLNRTMKGAYASGALPDLIQISAFTFKEVNQANLHILKEVAQYVVDHPTETVVVVSVVVLVTGLLLITLMSEGAAAPITAPAIGTLSETASGMVAAANTARTAVMATSVMAETGAVSTPVSAVADSLLVAEATGTAQVPTVLTWARHVAALGARAEGEVLAAKAQSVIDEMLVKALSEASKEAMKKAAVEVAGGTALSVIGLSSTPAYASATSASNALAKDKNEEGAQSNSLGRLAANSPVGRLFLVKTKKAFLYPYREIPKMHEQFDVHYFADDNTIRSENEKKPLEKARLLGILHVE</sequence>
<evidence type="ECO:0000313" key="1">
    <source>
        <dbReference type="EMBL" id="GIQ70588.1"/>
    </source>
</evidence>
<reference evidence="1" key="1">
    <citation type="submission" date="2021-04" db="EMBL/GenBank/DDBJ databases">
        <title>Draft genome sequence of Xylanibacillus composti strain K13.</title>
        <authorList>
            <person name="Uke A."/>
            <person name="Chhe C."/>
            <person name="Baramee S."/>
            <person name="Kosugi A."/>
        </authorList>
    </citation>
    <scope>NUCLEOTIDE SEQUENCE</scope>
    <source>
        <strain evidence="1">K13</strain>
    </source>
</reference>
<accession>A0A8J4H439</accession>
<protein>
    <submittedName>
        <fullName evidence="1">Uncharacterized protein</fullName>
    </submittedName>
</protein>
<evidence type="ECO:0000313" key="2">
    <source>
        <dbReference type="Proteomes" id="UP000677918"/>
    </source>
</evidence>
<dbReference type="Proteomes" id="UP000677918">
    <property type="component" value="Unassembled WGS sequence"/>
</dbReference>
<comment type="caution">
    <text evidence="1">The sequence shown here is derived from an EMBL/GenBank/DDBJ whole genome shotgun (WGS) entry which is preliminary data.</text>
</comment>
<dbReference type="RefSeq" id="WP_213413408.1">
    <property type="nucleotide sequence ID" value="NZ_BOVK01000052.1"/>
</dbReference>
<gene>
    <name evidence="1" type="ORF">XYCOK13_34120</name>
</gene>
<name>A0A8J4H439_9BACL</name>
<organism evidence="1 2">
    <name type="scientific">Xylanibacillus composti</name>
    <dbReference type="NCBI Taxonomy" id="1572762"/>
    <lineage>
        <taxon>Bacteria</taxon>
        <taxon>Bacillati</taxon>
        <taxon>Bacillota</taxon>
        <taxon>Bacilli</taxon>
        <taxon>Bacillales</taxon>
        <taxon>Paenibacillaceae</taxon>
        <taxon>Xylanibacillus</taxon>
    </lineage>
</organism>
<dbReference type="EMBL" id="BOVK01000052">
    <property type="protein sequence ID" value="GIQ70588.1"/>
    <property type="molecule type" value="Genomic_DNA"/>
</dbReference>
<proteinExistence type="predicted"/>
<keyword evidence="2" id="KW-1185">Reference proteome</keyword>